<dbReference type="InterPro" id="IPR008964">
    <property type="entry name" value="Invasin/intimin_cell_adhesion"/>
</dbReference>
<dbReference type="InterPro" id="IPR011047">
    <property type="entry name" value="Quinoprotein_ADH-like_sf"/>
</dbReference>
<organism evidence="2 3">
    <name type="scientific">Paenibacillus lentus</name>
    <dbReference type="NCBI Taxonomy" id="1338368"/>
    <lineage>
        <taxon>Bacteria</taxon>
        <taxon>Bacillati</taxon>
        <taxon>Bacillota</taxon>
        <taxon>Bacilli</taxon>
        <taxon>Bacillales</taxon>
        <taxon>Paenibacillaceae</taxon>
        <taxon>Paenibacillus</taxon>
    </lineage>
</organism>
<reference evidence="2 3" key="1">
    <citation type="submission" date="2018-11" db="EMBL/GenBank/DDBJ databases">
        <title>Genome sequencing of Paenibacillus lentus DSM25539(T).</title>
        <authorList>
            <person name="Kook J.-K."/>
            <person name="Park S.-N."/>
            <person name="Lim Y.K."/>
        </authorList>
    </citation>
    <scope>NUCLEOTIDE SEQUENCE [LARGE SCALE GENOMIC DNA]</scope>
    <source>
        <strain evidence="2 3">DSM 25539</strain>
    </source>
</reference>
<dbReference type="KEGG" id="plen:EIM92_11320"/>
<feature type="domain" description="BIG2" evidence="1">
    <location>
        <begin position="374"/>
        <end position="454"/>
    </location>
</feature>
<dbReference type="PANTHER" id="PTHR42754:SF1">
    <property type="entry name" value="LIPOPROTEIN"/>
    <property type="match status" value="1"/>
</dbReference>
<sequence>MRMGGESLNNKSYALLKQRVVTVLLMAVLLLMLPAGWASASEEEFALEWEQSYGENVGVLHAEQTREGYAIIGVNGSNSNVYFAKTDSLGTPYWEKNIEVRGNNGKMVSFTMAVSAPDGGYLLGGTLESFHFRYRDFYFAKIDDNGFIQWNKMFSSGAYGTFNDIHLSKEGSYLFAQSTDSLNTGSFHTAVGELSSAGDMIFRKIIGGGGPSASFYQANKIHELANGGYVIEGDIEGTVRVWMLNSQREIVWTNTYSGLTGGEVIANADGGYMIAATNENDEVVFIQNDANNQEEQRQTLAVKGKVISLDRAADGYLFGTTQGLYKTNINGEILWFQALSGLQRIYSESDGSVLVIAKGNLLKFGAGGNHESPSLEYLKFDSPSYSLGLEQTLDTVVTAVYGNTSRNVTSLVHFSSDDESIASIDASGNITGHRFGQTHIRAIWSGQEAVARVYVWPLSTSLYFDSDEYSVNIGEPLDIEVTYRFGSNFTQVTQFSSYSSSDPSIAYVDSEGNIIGLQRGRVTLTATYSGFEATAIVDVY</sequence>
<dbReference type="InterPro" id="IPR003343">
    <property type="entry name" value="Big_2"/>
</dbReference>
<dbReference type="Proteomes" id="UP000273145">
    <property type="component" value="Chromosome"/>
</dbReference>
<dbReference type="AlphaFoldDB" id="A0A3S8RUU6"/>
<evidence type="ECO:0000313" key="2">
    <source>
        <dbReference type="EMBL" id="AZK46672.1"/>
    </source>
</evidence>
<gene>
    <name evidence="2" type="ORF">EIM92_11320</name>
</gene>
<proteinExistence type="predicted"/>
<dbReference type="SUPFAM" id="SSF49373">
    <property type="entry name" value="Invasin/intimin cell-adhesion fragments"/>
    <property type="match status" value="2"/>
</dbReference>
<dbReference type="EMBL" id="CP034248">
    <property type="protein sequence ID" value="AZK46672.1"/>
    <property type="molecule type" value="Genomic_DNA"/>
</dbReference>
<dbReference type="SMART" id="SM00635">
    <property type="entry name" value="BID_2"/>
    <property type="match status" value="2"/>
</dbReference>
<protein>
    <submittedName>
        <fullName evidence="2">WD40 repeat domain-containing protein</fullName>
    </submittedName>
</protein>
<dbReference type="Gene3D" id="2.60.40.1080">
    <property type="match status" value="2"/>
</dbReference>
<accession>A0A3S8RUU6</accession>
<evidence type="ECO:0000313" key="3">
    <source>
        <dbReference type="Proteomes" id="UP000273145"/>
    </source>
</evidence>
<dbReference type="OrthoDB" id="2540070at2"/>
<keyword evidence="3" id="KW-1185">Reference proteome</keyword>
<name>A0A3S8RUU6_9BACL</name>
<dbReference type="Pfam" id="PF02368">
    <property type="entry name" value="Big_2"/>
    <property type="match status" value="1"/>
</dbReference>
<evidence type="ECO:0000259" key="1">
    <source>
        <dbReference type="SMART" id="SM00635"/>
    </source>
</evidence>
<dbReference type="PANTHER" id="PTHR42754">
    <property type="entry name" value="ENDOGLUCANASE"/>
    <property type="match status" value="1"/>
</dbReference>
<dbReference type="SUPFAM" id="SSF50998">
    <property type="entry name" value="Quinoprotein alcohol dehydrogenase-like"/>
    <property type="match status" value="1"/>
</dbReference>
<feature type="domain" description="BIG2" evidence="1">
    <location>
        <begin position="458"/>
        <end position="538"/>
    </location>
</feature>